<comment type="caution">
    <text evidence="1">The sequence shown here is derived from an EMBL/GenBank/DDBJ whole genome shotgun (WGS) entry which is preliminary data.</text>
</comment>
<gene>
    <name evidence="1" type="ORF">J4709_26740</name>
</gene>
<name>A0ABS3RWP9_9ACTN</name>
<dbReference type="EMBL" id="JAGEPF010000016">
    <property type="protein sequence ID" value="MBO2461187.1"/>
    <property type="molecule type" value="Genomic_DNA"/>
</dbReference>
<dbReference type="Pfam" id="PF25681">
    <property type="entry name" value="Phage_TTP_17"/>
    <property type="match status" value="1"/>
</dbReference>
<dbReference type="Proteomes" id="UP000680206">
    <property type="component" value="Unassembled WGS sequence"/>
</dbReference>
<sequence>MGNTSNVTVGSKGFAYFAAIGTTAPTDLTSAWPAGWGDAGIITDEGLTEALAQEMVTHMGWGISGPIRREPKDRTTTFKLVLTETTAMALSLYYSVPVADMEVIGAGDEAGVAFDDPETASIVSIALGLDVIDSQSGRHFRYIVPKAEVSDRDNISDNADNLHSYGLTFTAMVPVSGGSPVRRMISKVPIPA</sequence>
<keyword evidence="2" id="KW-1185">Reference proteome</keyword>
<evidence type="ECO:0008006" key="3">
    <source>
        <dbReference type="Google" id="ProtNLM"/>
    </source>
</evidence>
<dbReference type="InterPro" id="IPR058154">
    <property type="entry name" value="Bxb1_TTP-like"/>
</dbReference>
<protein>
    <recommendedName>
        <fullName evidence="3">Phage tail protein</fullName>
    </recommendedName>
</protein>
<evidence type="ECO:0000313" key="1">
    <source>
        <dbReference type="EMBL" id="MBO2461187.1"/>
    </source>
</evidence>
<evidence type="ECO:0000313" key="2">
    <source>
        <dbReference type="Proteomes" id="UP000680206"/>
    </source>
</evidence>
<accession>A0ABS3RWP9</accession>
<organism evidence="1 2">
    <name type="scientific">Actinomadura violacea</name>
    <dbReference type="NCBI Taxonomy" id="2819934"/>
    <lineage>
        <taxon>Bacteria</taxon>
        <taxon>Bacillati</taxon>
        <taxon>Actinomycetota</taxon>
        <taxon>Actinomycetes</taxon>
        <taxon>Streptosporangiales</taxon>
        <taxon>Thermomonosporaceae</taxon>
        <taxon>Actinomadura</taxon>
    </lineage>
</organism>
<proteinExistence type="predicted"/>
<dbReference type="RefSeq" id="WP_208244548.1">
    <property type="nucleotide sequence ID" value="NZ_JAGEPF010000016.1"/>
</dbReference>
<reference evidence="1 2" key="1">
    <citation type="submission" date="2021-03" db="EMBL/GenBank/DDBJ databases">
        <title>Actinomadura violae sp. nov., isolated from lichen in Thailand.</title>
        <authorList>
            <person name="Kanchanasin P."/>
            <person name="Saeng-In P."/>
            <person name="Phongsopitanun W."/>
            <person name="Yuki M."/>
            <person name="Kudo T."/>
            <person name="Ohkuma M."/>
            <person name="Tanasupawat S."/>
        </authorList>
    </citation>
    <scope>NUCLEOTIDE SEQUENCE [LARGE SCALE GENOMIC DNA]</scope>
    <source>
        <strain evidence="1 2">LCR2-06</strain>
    </source>
</reference>